<sequence>MFFILFFFVTPLAFSFLLPHRTKLLRRNDQSPWKAATTSIQTNISITLPSAVQVYDDYPSALHTIHVKTVLTPKETEQCLRIATEYATLTGRWDRPDFTRHASYATCDFCIEDCPPLQSYLQSIHFDTRIWDLLHSFYNIDHDDMSYLDFFCAHYRAKSDENLETMDRLEAHRDGSLLSFTLLLTPPDRFEGGGTFFEALRDVEPTMENKDTFQTGEVIRPQQAGDAVMHCGKILHGADVITKGQRTVLVGFVDVSEWRQRPGALSRACRDWGRMDVAKRRLERQKQKGCRGWFLNHQKWLPKVDRMTHSIIQGYIPAFRSVERRGNDDFQRRKRLEAEDVLLRTILMDRDEAEKSFDIFDGDVTIL</sequence>
<dbReference type="PROSITE" id="PS51471">
    <property type="entry name" value="FE2OG_OXY"/>
    <property type="match status" value="1"/>
</dbReference>
<proteinExistence type="inferred from homology"/>
<keyword evidence="1" id="KW-0560">Oxidoreductase</keyword>
<dbReference type="Gene3D" id="2.60.120.620">
    <property type="entry name" value="q2cbj1_9rhob like domain"/>
    <property type="match status" value="1"/>
</dbReference>
<organism evidence="4 5">
    <name type="scientific">Fistulifera solaris</name>
    <name type="common">Oleaginous diatom</name>
    <dbReference type="NCBI Taxonomy" id="1519565"/>
    <lineage>
        <taxon>Eukaryota</taxon>
        <taxon>Sar</taxon>
        <taxon>Stramenopiles</taxon>
        <taxon>Ochrophyta</taxon>
        <taxon>Bacillariophyta</taxon>
        <taxon>Bacillariophyceae</taxon>
        <taxon>Bacillariophycidae</taxon>
        <taxon>Naviculales</taxon>
        <taxon>Naviculaceae</taxon>
        <taxon>Fistulifera</taxon>
    </lineage>
</organism>
<feature type="signal peptide" evidence="2">
    <location>
        <begin position="1"/>
        <end position="15"/>
    </location>
</feature>
<evidence type="ECO:0000313" key="5">
    <source>
        <dbReference type="Proteomes" id="UP000198406"/>
    </source>
</evidence>
<dbReference type="SUPFAM" id="SSF51197">
    <property type="entry name" value="Clavaminate synthase-like"/>
    <property type="match status" value="1"/>
</dbReference>
<comment type="similarity">
    <text evidence="1">Belongs to the iron/ascorbate-dependent oxidoreductase family.</text>
</comment>
<keyword evidence="1" id="KW-0479">Metal-binding</keyword>
<reference evidence="4 5" key="1">
    <citation type="journal article" date="2015" name="Plant Cell">
        <title>Oil accumulation by the oleaginous diatom Fistulifera solaris as revealed by the genome and transcriptome.</title>
        <authorList>
            <person name="Tanaka T."/>
            <person name="Maeda Y."/>
            <person name="Veluchamy A."/>
            <person name="Tanaka M."/>
            <person name="Abida H."/>
            <person name="Marechal E."/>
            <person name="Bowler C."/>
            <person name="Muto M."/>
            <person name="Sunaga Y."/>
            <person name="Tanaka M."/>
            <person name="Yoshino T."/>
            <person name="Taniguchi T."/>
            <person name="Fukuda Y."/>
            <person name="Nemoto M."/>
            <person name="Matsumoto M."/>
            <person name="Wong P.S."/>
            <person name="Aburatani S."/>
            <person name="Fujibuchi W."/>
        </authorList>
    </citation>
    <scope>NUCLEOTIDE SEQUENCE [LARGE SCALE GENOMIC DNA]</scope>
    <source>
        <strain evidence="4 5">JPCC DA0580</strain>
    </source>
</reference>
<evidence type="ECO:0000259" key="3">
    <source>
        <dbReference type="PROSITE" id="PS51471"/>
    </source>
</evidence>
<evidence type="ECO:0000256" key="1">
    <source>
        <dbReference type="RuleBase" id="RU003682"/>
    </source>
</evidence>
<dbReference type="InParanoid" id="A0A1Z5J8V5"/>
<accession>A0A1Z5J8V5</accession>
<keyword evidence="2" id="KW-0732">Signal</keyword>
<dbReference type="GO" id="GO:0046872">
    <property type="term" value="F:metal ion binding"/>
    <property type="evidence" value="ECO:0007669"/>
    <property type="project" value="UniProtKB-KW"/>
</dbReference>
<gene>
    <name evidence="4" type="ORF">FisN_21Lu122</name>
</gene>
<comment type="caution">
    <text evidence="4">The sequence shown here is derived from an EMBL/GenBank/DDBJ whole genome shotgun (WGS) entry which is preliminary data.</text>
</comment>
<dbReference type="Proteomes" id="UP000198406">
    <property type="component" value="Unassembled WGS sequence"/>
</dbReference>
<feature type="chain" id="PRO_5012893590" description="Fe2OG dioxygenase domain-containing protein" evidence="2">
    <location>
        <begin position="16"/>
        <end position="367"/>
    </location>
</feature>
<dbReference type="InterPro" id="IPR005123">
    <property type="entry name" value="Oxoglu/Fe-dep_dioxygenase_dom"/>
</dbReference>
<keyword evidence="5" id="KW-1185">Reference proteome</keyword>
<protein>
    <recommendedName>
        <fullName evidence="3">Fe2OG dioxygenase domain-containing protein</fullName>
    </recommendedName>
</protein>
<evidence type="ECO:0000313" key="4">
    <source>
        <dbReference type="EMBL" id="GAX10420.1"/>
    </source>
</evidence>
<name>A0A1Z5J8V5_FISSO</name>
<dbReference type="OrthoDB" id="42213at2759"/>
<feature type="domain" description="Fe2OG dioxygenase" evidence="3">
    <location>
        <begin position="141"/>
        <end position="255"/>
    </location>
</feature>
<dbReference type="GO" id="GO:0016491">
    <property type="term" value="F:oxidoreductase activity"/>
    <property type="evidence" value="ECO:0007669"/>
    <property type="project" value="UniProtKB-KW"/>
</dbReference>
<evidence type="ECO:0000256" key="2">
    <source>
        <dbReference type="SAM" id="SignalP"/>
    </source>
</evidence>
<dbReference type="EMBL" id="BDSP01000017">
    <property type="protein sequence ID" value="GAX10420.1"/>
    <property type="molecule type" value="Genomic_DNA"/>
</dbReference>
<dbReference type="AlphaFoldDB" id="A0A1Z5J8V5"/>
<keyword evidence="1" id="KW-0408">Iron</keyword>